<name>A0A0J7YML4_BETVV</name>
<feature type="compositionally biased region" description="Acidic residues" evidence="1">
    <location>
        <begin position="1"/>
        <end position="16"/>
    </location>
</feature>
<dbReference type="Proteomes" id="UP000035740">
    <property type="component" value="Unassembled WGS sequence"/>
</dbReference>
<evidence type="ECO:0000313" key="3">
    <source>
        <dbReference type="Proteomes" id="UP000035740"/>
    </source>
</evidence>
<feature type="compositionally biased region" description="Low complexity" evidence="1">
    <location>
        <begin position="33"/>
        <end position="43"/>
    </location>
</feature>
<evidence type="ECO:0000256" key="1">
    <source>
        <dbReference type="SAM" id="MobiDB-lite"/>
    </source>
</evidence>
<dbReference type="AlphaFoldDB" id="A0A0J7YML4"/>
<gene>
    <name evidence="2" type="ORF">BVRB_042220</name>
</gene>
<feature type="compositionally biased region" description="Low complexity" evidence="1">
    <location>
        <begin position="86"/>
        <end position="100"/>
    </location>
</feature>
<dbReference type="EMBL" id="KQ121231">
    <property type="protein sequence ID" value="KMS64831.1"/>
    <property type="molecule type" value="Genomic_DNA"/>
</dbReference>
<feature type="region of interest" description="Disordered" evidence="1">
    <location>
        <begin position="1"/>
        <end position="109"/>
    </location>
</feature>
<keyword evidence="3" id="KW-1185">Reference proteome</keyword>
<proteinExistence type="predicted"/>
<reference evidence="2 3" key="1">
    <citation type="journal article" date="2014" name="Nature">
        <title>The genome of the recently domesticated crop plant sugar beet (Beta vulgaris).</title>
        <authorList>
            <person name="Dohm J.C."/>
            <person name="Minoche A.E."/>
            <person name="Holtgrawe D."/>
            <person name="Capella-Gutierrez S."/>
            <person name="Zakrzewski F."/>
            <person name="Tafer H."/>
            <person name="Rupp O."/>
            <person name="Sorensen T.R."/>
            <person name="Stracke R."/>
            <person name="Reinhardt R."/>
            <person name="Goesmann A."/>
            <person name="Kraft T."/>
            <person name="Schulz B."/>
            <person name="Stadler P.F."/>
            <person name="Schmidt T."/>
            <person name="Gabaldon T."/>
            <person name="Lehrach H."/>
            <person name="Weisshaar B."/>
            <person name="Himmelbauer H."/>
        </authorList>
    </citation>
    <scope>NUCLEOTIDE SEQUENCE [LARGE SCALE GENOMIC DNA]</scope>
    <source>
        <tissue evidence="2">Taproot</tissue>
    </source>
</reference>
<organism evidence="2 3">
    <name type="scientific">Beta vulgaris subsp. vulgaris</name>
    <name type="common">Beet</name>
    <dbReference type="NCBI Taxonomy" id="3555"/>
    <lineage>
        <taxon>Eukaryota</taxon>
        <taxon>Viridiplantae</taxon>
        <taxon>Streptophyta</taxon>
        <taxon>Embryophyta</taxon>
        <taxon>Tracheophyta</taxon>
        <taxon>Spermatophyta</taxon>
        <taxon>Magnoliopsida</taxon>
        <taxon>eudicotyledons</taxon>
        <taxon>Gunneridae</taxon>
        <taxon>Pentapetalae</taxon>
        <taxon>Caryophyllales</taxon>
        <taxon>Chenopodiaceae</taxon>
        <taxon>Betoideae</taxon>
        <taxon>Beta</taxon>
    </lineage>
</organism>
<sequence>MDDNMEECEPAQEEENPINGNENHDNHDINQADLELPENLNLDEAMECDGDDIDDDGEDHDDMDGGSDPNADLTDHDDNVDDDTAGADAQLPPQQPDLQQMNNEGFQPDCQVKPVSLLILGRTG</sequence>
<protein>
    <submittedName>
        <fullName evidence="2">Uncharacterized protein</fullName>
    </submittedName>
</protein>
<feature type="compositionally biased region" description="Acidic residues" evidence="1">
    <location>
        <begin position="44"/>
        <end position="65"/>
    </location>
</feature>
<feature type="non-terminal residue" evidence="2">
    <location>
        <position position="124"/>
    </location>
</feature>
<evidence type="ECO:0000313" key="2">
    <source>
        <dbReference type="EMBL" id="KMS64831.1"/>
    </source>
</evidence>
<accession>A0A0J7YML4</accession>
<dbReference type="Gramene" id="KMS64831">
    <property type="protein sequence ID" value="KMS64831"/>
    <property type="gene ID" value="BVRB_042220"/>
</dbReference>